<accession>A0A8E3ANY5</accession>
<reference evidence="3 4" key="1">
    <citation type="submission" date="2018-04" db="EMBL/GenBank/DDBJ databases">
        <title>Genomic Encyclopedia of Archaeal and Bacterial Type Strains, Phase II (KMG-II): from individual species to whole genera.</title>
        <authorList>
            <person name="Goeker M."/>
        </authorList>
    </citation>
    <scope>NUCLEOTIDE SEQUENCE [LARGE SCALE GENOMIC DNA]</scope>
    <source>
        <strain evidence="3 4">DSM 19783</strain>
    </source>
</reference>
<dbReference type="Pfam" id="PF04986">
    <property type="entry name" value="Y2_Tnp"/>
    <property type="match status" value="1"/>
</dbReference>
<feature type="domain" description="Transposase IS801/IS1294" evidence="2">
    <location>
        <begin position="163"/>
        <end position="272"/>
    </location>
</feature>
<evidence type="ECO:0000313" key="3">
    <source>
        <dbReference type="EMBL" id="PTW41652.1"/>
    </source>
</evidence>
<sequence length="340" mass="37378">MTNSCPPPPPKTSGSRRSSFPRRGNCQPPDIKQVRASIRSRFPHQQHGVFPQDRRRDQAAPRQGRLWLAQSVISVFFHVADLSGLTIEQRAPYLGFSAHPPSPRPHDRPRRRPVARRHEVDRLPPRVLSPCAGAVAAVSTPVSGTAEGTAPRRSVGFPRRIGRVANANTFTAWRAPFRKSEWGVCAKPPFGGPEAILAYLGDTHRVAISSAHMVSADADTLAFRWTDYRIKSGDRQKLMRLATPEFIRRFLIHVLPDGFHRIRPHGMLASAARKANISRIRALLGVQRPEHPAVPETRTEIAPPPCASHALAAAAPCTSSRYSGAEKKPMSRAPPGDQAA</sequence>
<dbReference type="AlphaFoldDB" id="A0A8E3ANY5"/>
<dbReference type="EMBL" id="QAYC01000023">
    <property type="protein sequence ID" value="PTW41652.1"/>
    <property type="molecule type" value="Genomic_DNA"/>
</dbReference>
<dbReference type="Proteomes" id="UP000244037">
    <property type="component" value="Unassembled WGS sequence"/>
</dbReference>
<evidence type="ECO:0000256" key="1">
    <source>
        <dbReference type="SAM" id="MobiDB-lite"/>
    </source>
</evidence>
<dbReference type="InterPro" id="IPR007069">
    <property type="entry name" value="Transposase_32"/>
</dbReference>
<dbReference type="PANTHER" id="PTHR37023:SF1">
    <property type="entry name" value="ISSOD25 TRANSPOSASE TNPA_ISSOD25"/>
    <property type="match status" value="1"/>
</dbReference>
<proteinExistence type="predicted"/>
<feature type="region of interest" description="Disordered" evidence="1">
    <location>
        <begin position="318"/>
        <end position="340"/>
    </location>
</feature>
<dbReference type="GO" id="GO:0003677">
    <property type="term" value="F:DNA binding"/>
    <property type="evidence" value="ECO:0007669"/>
    <property type="project" value="InterPro"/>
</dbReference>
<dbReference type="GO" id="GO:0006313">
    <property type="term" value="P:DNA transposition"/>
    <property type="evidence" value="ECO:0007669"/>
    <property type="project" value="InterPro"/>
</dbReference>
<feature type="compositionally biased region" description="Pro residues" evidence="1">
    <location>
        <begin position="1"/>
        <end position="11"/>
    </location>
</feature>
<evidence type="ECO:0000313" key="4">
    <source>
        <dbReference type="Proteomes" id="UP000244037"/>
    </source>
</evidence>
<organism evidence="3 4">
    <name type="scientific">Rhodovulum kholense</name>
    <dbReference type="NCBI Taxonomy" id="453584"/>
    <lineage>
        <taxon>Bacteria</taxon>
        <taxon>Pseudomonadati</taxon>
        <taxon>Pseudomonadota</taxon>
        <taxon>Alphaproteobacteria</taxon>
        <taxon>Rhodobacterales</taxon>
        <taxon>Paracoccaceae</taxon>
        <taxon>Rhodovulum</taxon>
    </lineage>
</organism>
<feature type="region of interest" description="Disordered" evidence="1">
    <location>
        <begin position="1"/>
        <end position="62"/>
    </location>
</feature>
<feature type="region of interest" description="Disordered" evidence="1">
    <location>
        <begin position="95"/>
        <end position="120"/>
    </location>
</feature>
<evidence type="ECO:0000259" key="2">
    <source>
        <dbReference type="Pfam" id="PF04986"/>
    </source>
</evidence>
<comment type="caution">
    <text evidence="3">The sequence shown here is derived from an EMBL/GenBank/DDBJ whole genome shotgun (WGS) entry which is preliminary data.</text>
</comment>
<protein>
    <submittedName>
        <fullName evidence="3">Putative transposase</fullName>
    </submittedName>
</protein>
<feature type="compositionally biased region" description="Low complexity" evidence="1">
    <location>
        <begin position="13"/>
        <end position="24"/>
    </location>
</feature>
<dbReference type="GO" id="GO:0004803">
    <property type="term" value="F:transposase activity"/>
    <property type="evidence" value="ECO:0007669"/>
    <property type="project" value="InterPro"/>
</dbReference>
<dbReference type="PANTHER" id="PTHR37023">
    <property type="entry name" value="TRANSPOSASE"/>
    <property type="match status" value="1"/>
</dbReference>
<name>A0A8E3ANY5_9RHOB</name>
<keyword evidence="4" id="KW-1185">Reference proteome</keyword>
<gene>
    <name evidence="3" type="ORF">C8N38_1231</name>
</gene>